<evidence type="ECO:0000256" key="1">
    <source>
        <dbReference type="SAM" id="MobiDB-lite"/>
    </source>
</evidence>
<dbReference type="Proteomes" id="UP000626109">
    <property type="component" value="Unassembled WGS sequence"/>
</dbReference>
<evidence type="ECO:0000313" key="5">
    <source>
        <dbReference type="Proteomes" id="UP000626109"/>
    </source>
</evidence>
<sequence>MMTLGQLMSFVMQDVMQVALVVACVFAGWTLQTTLCSHILLNVARPLAKTVEFANDDQDDDEFSKDSSPSSKSSEVFMSEEQLPAGLRLLEQYGVFGASPGAWTSLVVAN</sequence>
<accession>A0A813I4V7</accession>
<evidence type="ECO:0000313" key="6">
    <source>
        <dbReference type="Proteomes" id="UP000654075"/>
    </source>
</evidence>
<evidence type="ECO:0000313" key="2">
    <source>
        <dbReference type="EMBL" id="CAE8640583.1"/>
    </source>
</evidence>
<feature type="region of interest" description="Disordered" evidence="1">
    <location>
        <begin position="57"/>
        <end position="77"/>
    </location>
</feature>
<evidence type="ECO:0000313" key="3">
    <source>
        <dbReference type="EMBL" id="CAE8644748.1"/>
    </source>
</evidence>
<name>A0A813I4V7_POLGL</name>
<dbReference type="Proteomes" id="UP000654075">
    <property type="component" value="Unassembled WGS sequence"/>
</dbReference>
<feature type="compositionally biased region" description="Low complexity" evidence="1">
    <location>
        <begin position="66"/>
        <end position="77"/>
    </location>
</feature>
<dbReference type="EMBL" id="CAJNNW010002868">
    <property type="protein sequence ID" value="CAE8644748.1"/>
    <property type="molecule type" value="Genomic_DNA"/>
</dbReference>
<reference evidence="3" key="1">
    <citation type="submission" date="2021-02" db="EMBL/GenBank/DDBJ databases">
        <authorList>
            <person name="Dougan E. K."/>
            <person name="Rhodes N."/>
            <person name="Thang M."/>
            <person name="Chan C."/>
        </authorList>
    </citation>
    <scope>NUCLEOTIDE SEQUENCE</scope>
</reference>
<gene>
    <name evidence="2" type="ORF">PGLA1383_LOCUS55405</name>
    <name evidence="3" type="ORF">PGLA2088_LOCUS3317</name>
    <name evidence="4" type="ORF">PGLA2088_LOCUS38979</name>
</gene>
<proteinExistence type="predicted"/>
<comment type="caution">
    <text evidence="3">The sequence shown here is derived from an EMBL/GenBank/DDBJ whole genome shotgun (WGS) entry which is preliminary data.</text>
</comment>
<keyword evidence="6" id="KW-1185">Reference proteome</keyword>
<dbReference type="AlphaFoldDB" id="A0A813I4V7"/>
<dbReference type="EMBL" id="CAJNNW010032931">
    <property type="protein sequence ID" value="CAE8716252.1"/>
    <property type="molecule type" value="Genomic_DNA"/>
</dbReference>
<dbReference type="OrthoDB" id="407347at2759"/>
<protein>
    <submittedName>
        <fullName evidence="3">Uncharacterized protein</fullName>
    </submittedName>
</protein>
<evidence type="ECO:0000313" key="4">
    <source>
        <dbReference type="EMBL" id="CAE8716252.1"/>
    </source>
</evidence>
<dbReference type="EMBL" id="CAJNNV010032639">
    <property type="protein sequence ID" value="CAE8640583.1"/>
    <property type="molecule type" value="Genomic_DNA"/>
</dbReference>
<organism evidence="3 5">
    <name type="scientific">Polarella glacialis</name>
    <name type="common">Dinoflagellate</name>
    <dbReference type="NCBI Taxonomy" id="89957"/>
    <lineage>
        <taxon>Eukaryota</taxon>
        <taxon>Sar</taxon>
        <taxon>Alveolata</taxon>
        <taxon>Dinophyceae</taxon>
        <taxon>Suessiales</taxon>
        <taxon>Suessiaceae</taxon>
        <taxon>Polarella</taxon>
    </lineage>
</organism>